<organism evidence="3 4">
    <name type="scientific">Aureobasidium namibiae CBS 147.97</name>
    <dbReference type="NCBI Taxonomy" id="1043004"/>
    <lineage>
        <taxon>Eukaryota</taxon>
        <taxon>Fungi</taxon>
        <taxon>Dikarya</taxon>
        <taxon>Ascomycota</taxon>
        <taxon>Pezizomycotina</taxon>
        <taxon>Dothideomycetes</taxon>
        <taxon>Dothideomycetidae</taxon>
        <taxon>Dothideales</taxon>
        <taxon>Saccotheciaceae</taxon>
        <taxon>Aureobasidium</taxon>
    </lineage>
</organism>
<dbReference type="OrthoDB" id="3860258at2759"/>
<protein>
    <submittedName>
        <fullName evidence="3">Uncharacterized protein</fullName>
    </submittedName>
</protein>
<keyword evidence="4" id="KW-1185">Reference proteome</keyword>
<accession>A0A074WF33</accession>
<dbReference type="RefSeq" id="XP_013426015.1">
    <property type="nucleotide sequence ID" value="XM_013570561.1"/>
</dbReference>
<name>A0A074WF33_9PEZI</name>
<evidence type="ECO:0000256" key="2">
    <source>
        <dbReference type="SAM" id="Phobius"/>
    </source>
</evidence>
<evidence type="ECO:0000256" key="1">
    <source>
        <dbReference type="SAM" id="MobiDB-lite"/>
    </source>
</evidence>
<dbReference type="EMBL" id="KL584713">
    <property type="protein sequence ID" value="KEQ71700.1"/>
    <property type="molecule type" value="Genomic_DNA"/>
</dbReference>
<sequence>MLYTILRFILLVWLLCMTLLVIRTIYQATFPASPYNRGEVVDYGAEFLQEIFAELRSYCPRFDYFVTTVNLVLSQVLLTVTMRYKVKIAMYAGASIAFAVIASAIVAGRLLFWNEPGNAFHVRSRKQDIRPAAEEHARAPEPDHTRPPPRGQGPGRGRSAPPRSAERDEELRRSARKMERDMQDLYGDADTPR</sequence>
<feature type="compositionally biased region" description="Basic and acidic residues" evidence="1">
    <location>
        <begin position="164"/>
        <end position="183"/>
    </location>
</feature>
<evidence type="ECO:0000313" key="4">
    <source>
        <dbReference type="Proteomes" id="UP000027730"/>
    </source>
</evidence>
<dbReference type="Proteomes" id="UP000027730">
    <property type="component" value="Unassembled WGS sequence"/>
</dbReference>
<dbReference type="GeneID" id="25417155"/>
<feature type="compositionally biased region" description="Basic and acidic residues" evidence="1">
    <location>
        <begin position="128"/>
        <end position="146"/>
    </location>
</feature>
<evidence type="ECO:0000313" key="3">
    <source>
        <dbReference type="EMBL" id="KEQ71700.1"/>
    </source>
</evidence>
<dbReference type="AlphaFoldDB" id="A0A074WF33"/>
<proteinExistence type="predicted"/>
<gene>
    <name evidence="3" type="ORF">M436DRAFT_83303</name>
</gene>
<feature type="region of interest" description="Disordered" evidence="1">
    <location>
        <begin position="128"/>
        <end position="193"/>
    </location>
</feature>
<keyword evidence="2" id="KW-1133">Transmembrane helix</keyword>
<keyword evidence="2" id="KW-0812">Transmembrane</keyword>
<feature type="transmembrane region" description="Helical" evidence="2">
    <location>
        <begin position="88"/>
        <end position="112"/>
    </location>
</feature>
<feature type="transmembrane region" description="Helical" evidence="2">
    <location>
        <begin position="6"/>
        <end position="26"/>
    </location>
</feature>
<dbReference type="HOGENOM" id="CLU_1408471_0_0_1"/>
<keyword evidence="2" id="KW-0472">Membrane</keyword>
<reference evidence="3 4" key="1">
    <citation type="journal article" date="2014" name="BMC Genomics">
        <title>Genome sequencing of four Aureobasidium pullulans varieties: biotechnological potential, stress tolerance, and description of new species.</title>
        <authorList>
            <person name="Gostin Ar C."/>
            <person name="Ohm R.A."/>
            <person name="Kogej T."/>
            <person name="Sonjak S."/>
            <person name="Turk M."/>
            <person name="Zajc J."/>
            <person name="Zalar P."/>
            <person name="Grube M."/>
            <person name="Sun H."/>
            <person name="Han J."/>
            <person name="Sharma A."/>
            <person name="Chiniquy J."/>
            <person name="Ngan C.Y."/>
            <person name="Lipzen A."/>
            <person name="Barry K."/>
            <person name="Grigoriev I.V."/>
            <person name="Gunde-Cimerman N."/>
        </authorList>
    </citation>
    <scope>NUCLEOTIDE SEQUENCE [LARGE SCALE GENOMIC DNA]</scope>
    <source>
        <strain evidence="3 4">CBS 147.97</strain>
    </source>
</reference>